<keyword evidence="2" id="KW-1185">Reference proteome</keyword>
<accession>A0A9J6E7W9</accession>
<evidence type="ECO:0000313" key="2">
    <source>
        <dbReference type="Proteomes" id="UP000821866"/>
    </source>
</evidence>
<evidence type="ECO:0000313" key="1">
    <source>
        <dbReference type="EMBL" id="KAH8030667.1"/>
    </source>
</evidence>
<reference evidence="1" key="2">
    <citation type="submission" date="2021-09" db="EMBL/GenBank/DDBJ databases">
        <authorList>
            <person name="Jia N."/>
            <person name="Wang J."/>
            <person name="Shi W."/>
            <person name="Du L."/>
            <person name="Sun Y."/>
            <person name="Zhan W."/>
            <person name="Jiang J."/>
            <person name="Wang Q."/>
            <person name="Zhang B."/>
            <person name="Ji P."/>
            <person name="Sakyi L.B."/>
            <person name="Cui X."/>
            <person name="Yuan T."/>
            <person name="Jiang B."/>
            <person name="Yang W."/>
            <person name="Lam T.T.-Y."/>
            <person name="Chang Q."/>
            <person name="Ding S."/>
            <person name="Wang X."/>
            <person name="Zhu J."/>
            <person name="Ruan X."/>
            <person name="Zhao L."/>
            <person name="Wei J."/>
            <person name="Que T."/>
            <person name="Du C."/>
            <person name="Cheng J."/>
            <person name="Dai P."/>
            <person name="Han X."/>
            <person name="Huang E."/>
            <person name="Gao Y."/>
            <person name="Liu J."/>
            <person name="Shao H."/>
            <person name="Ye R."/>
            <person name="Li L."/>
            <person name="Wei W."/>
            <person name="Wang X."/>
            <person name="Wang C."/>
            <person name="Huo Q."/>
            <person name="Li W."/>
            <person name="Guo W."/>
            <person name="Chen H."/>
            <person name="Chen S."/>
            <person name="Zhou L."/>
            <person name="Zhou L."/>
            <person name="Ni X."/>
            <person name="Tian J."/>
            <person name="Zhou Y."/>
            <person name="Sheng Y."/>
            <person name="Liu T."/>
            <person name="Pan Y."/>
            <person name="Xia L."/>
            <person name="Li J."/>
            <person name="Zhao F."/>
            <person name="Cao W."/>
        </authorList>
    </citation>
    <scope>NUCLEOTIDE SEQUENCE</scope>
    <source>
        <strain evidence="1">Rmic-2018</strain>
        <tissue evidence="1">Larvae</tissue>
    </source>
</reference>
<sequence length="167" mass="18689">MTDHAPVVLTVKEAAGPRHDDSAWRLDPTLLQDKTSLQNIISFLETSVQKAPSITPDVWESLKREWKGFLQSKGRNRKRRLTAQMAEVLRTMRIVKGTEPLTSCTRDYLASLEVKYKRLLQERTRKTSGTHGSLGETDVTADLREVCGNGSSRITQAMCPDGSTTDD</sequence>
<comment type="caution">
    <text evidence="1">The sequence shown here is derived from an EMBL/GenBank/DDBJ whole genome shotgun (WGS) entry which is preliminary data.</text>
</comment>
<proteinExistence type="predicted"/>
<organism evidence="1 2">
    <name type="scientific">Rhipicephalus microplus</name>
    <name type="common">Cattle tick</name>
    <name type="synonym">Boophilus microplus</name>
    <dbReference type="NCBI Taxonomy" id="6941"/>
    <lineage>
        <taxon>Eukaryota</taxon>
        <taxon>Metazoa</taxon>
        <taxon>Ecdysozoa</taxon>
        <taxon>Arthropoda</taxon>
        <taxon>Chelicerata</taxon>
        <taxon>Arachnida</taxon>
        <taxon>Acari</taxon>
        <taxon>Parasitiformes</taxon>
        <taxon>Ixodida</taxon>
        <taxon>Ixodoidea</taxon>
        <taxon>Ixodidae</taxon>
        <taxon>Rhipicephalinae</taxon>
        <taxon>Rhipicephalus</taxon>
        <taxon>Boophilus</taxon>
    </lineage>
</organism>
<reference evidence="1" key="1">
    <citation type="journal article" date="2020" name="Cell">
        <title>Large-Scale Comparative Analyses of Tick Genomes Elucidate Their Genetic Diversity and Vector Capacities.</title>
        <authorList>
            <consortium name="Tick Genome and Microbiome Consortium (TIGMIC)"/>
            <person name="Jia N."/>
            <person name="Wang J."/>
            <person name="Shi W."/>
            <person name="Du L."/>
            <person name="Sun Y."/>
            <person name="Zhan W."/>
            <person name="Jiang J.F."/>
            <person name="Wang Q."/>
            <person name="Zhang B."/>
            <person name="Ji P."/>
            <person name="Bell-Sakyi L."/>
            <person name="Cui X.M."/>
            <person name="Yuan T.T."/>
            <person name="Jiang B.G."/>
            <person name="Yang W.F."/>
            <person name="Lam T.T."/>
            <person name="Chang Q.C."/>
            <person name="Ding S.J."/>
            <person name="Wang X.J."/>
            <person name="Zhu J.G."/>
            <person name="Ruan X.D."/>
            <person name="Zhao L."/>
            <person name="Wei J.T."/>
            <person name="Ye R.Z."/>
            <person name="Que T.C."/>
            <person name="Du C.H."/>
            <person name="Zhou Y.H."/>
            <person name="Cheng J.X."/>
            <person name="Dai P.F."/>
            <person name="Guo W.B."/>
            <person name="Han X.H."/>
            <person name="Huang E.J."/>
            <person name="Li L.F."/>
            <person name="Wei W."/>
            <person name="Gao Y.C."/>
            <person name="Liu J.Z."/>
            <person name="Shao H.Z."/>
            <person name="Wang X."/>
            <person name="Wang C.C."/>
            <person name="Yang T.C."/>
            <person name="Huo Q.B."/>
            <person name="Li W."/>
            <person name="Chen H.Y."/>
            <person name="Chen S.E."/>
            <person name="Zhou L.G."/>
            <person name="Ni X.B."/>
            <person name="Tian J.H."/>
            <person name="Sheng Y."/>
            <person name="Liu T."/>
            <person name="Pan Y.S."/>
            <person name="Xia L.Y."/>
            <person name="Li J."/>
            <person name="Zhao F."/>
            <person name="Cao W.C."/>
        </authorList>
    </citation>
    <scope>NUCLEOTIDE SEQUENCE</scope>
    <source>
        <strain evidence="1">Rmic-2018</strain>
    </source>
</reference>
<gene>
    <name evidence="1" type="ORF">HPB51_010663</name>
</gene>
<dbReference type="VEuPathDB" id="VectorBase:LOC119183117"/>
<dbReference type="Proteomes" id="UP000821866">
    <property type="component" value="Chromosome 3"/>
</dbReference>
<dbReference type="AlphaFoldDB" id="A0A9J6E7W9"/>
<name>A0A9J6E7W9_RHIMP</name>
<dbReference type="EMBL" id="JABSTU010000005">
    <property type="protein sequence ID" value="KAH8030667.1"/>
    <property type="molecule type" value="Genomic_DNA"/>
</dbReference>
<protein>
    <submittedName>
        <fullName evidence="1">Uncharacterized protein</fullName>
    </submittedName>
</protein>